<name>A0A838BTX0_9HYPH</name>
<evidence type="ECO:0000313" key="3">
    <source>
        <dbReference type="EMBL" id="MBA1157876.1"/>
    </source>
</evidence>
<dbReference type="InterPro" id="IPR019251">
    <property type="entry name" value="DUF2231_TM"/>
</dbReference>
<organism evidence="3 4">
    <name type="scientific">Microvirga mediterraneensis</name>
    <dbReference type="NCBI Taxonomy" id="2754695"/>
    <lineage>
        <taxon>Bacteria</taxon>
        <taxon>Pseudomonadati</taxon>
        <taxon>Pseudomonadota</taxon>
        <taxon>Alphaproteobacteria</taxon>
        <taxon>Hyphomicrobiales</taxon>
        <taxon>Methylobacteriaceae</taxon>
        <taxon>Microvirga</taxon>
    </lineage>
</organism>
<sequence>MSERNPPSKASIAGHPIHPMLVPFPIVCFTGALVTDIVYWRTADIMWSNFSAWLLTVGLLMGGLAALAGLIDFLSSRSIRAQTPAWPHMLGNVLVLGLSIVNAFVHSRDAWTSVVPTGLVLSAVVVLLMLVTGWLGWSMVYRHRVGVLS</sequence>
<feature type="transmembrane region" description="Helical" evidence="1">
    <location>
        <begin position="21"/>
        <end position="40"/>
    </location>
</feature>
<accession>A0A838BTX0</accession>
<gene>
    <name evidence="3" type="ORF">H0S73_17330</name>
</gene>
<dbReference type="AlphaFoldDB" id="A0A838BTX0"/>
<dbReference type="PIRSF" id="PIRSF029509">
    <property type="entry name" value="UCP029509"/>
    <property type="match status" value="1"/>
</dbReference>
<feature type="transmembrane region" description="Helical" evidence="1">
    <location>
        <begin position="52"/>
        <end position="74"/>
    </location>
</feature>
<keyword evidence="4" id="KW-1185">Reference proteome</keyword>
<proteinExistence type="predicted"/>
<evidence type="ECO:0000313" key="4">
    <source>
        <dbReference type="Proteomes" id="UP000572984"/>
    </source>
</evidence>
<evidence type="ECO:0000256" key="1">
    <source>
        <dbReference type="SAM" id="Phobius"/>
    </source>
</evidence>
<keyword evidence="1" id="KW-1133">Transmembrane helix</keyword>
<feature type="transmembrane region" description="Helical" evidence="1">
    <location>
        <begin position="86"/>
        <end position="105"/>
    </location>
</feature>
<feature type="transmembrane region" description="Helical" evidence="1">
    <location>
        <begin position="117"/>
        <end position="137"/>
    </location>
</feature>
<dbReference type="RefSeq" id="WP_181053310.1">
    <property type="nucleotide sequence ID" value="NZ_JACDXJ010000001.1"/>
</dbReference>
<dbReference type="Proteomes" id="UP000572984">
    <property type="component" value="Unassembled WGS sequence"/>
</dbReference>
<keyword evidence="1" id="KW-0472">Membrane</keyword>
<evidence type="ECO:0000259" key="2">
    <source>
        <dbReference type="Pfam" id="PF09990"/>
    </source>
</evidence>
<dbReference type="Pfam" id="PF09990">
    <property type="entry name" value="DUF2231"/>
    <property type="match status" value="1"/>
</dbReference>
<dbReference type="InterPro" id="IPR016923">
    <property type="entry name" value="UCP029509"/>
</dbReference>
<dbReference type="EMBL" id="JACDXJ010000001">
    <property type="protein sequence ID" value="MBA1157876.1"/>
    <property type="molecule type" value="Genomic_DNA"/>
</dbReference>
<feature type="domain" description="DUF2231" evidence="2">
    <location>
        <begin position="14"/>
        <end position="147"/>
    </location>
</feature>
<protein>
    <submittedName>
        <fullName evidence="3">DUF2231 domain-containing protein</fullName>
    </submittedName>
</protein>
<keyword evidence="1" id="KW-0812">Transmembrane</keyword>
<reference evidence="3 4" key="1">
    <citation type="submission" date="2020-07" db="EMBL/GenBank/DDBJ databases">
        <title>Draft genome and description of Microvirga mediterraneensis Marseille-Q2068 sp. nov.</title>
        <authorList>
            <person name="Boxberger M."/>
        </authorList>
    </citation>
    <scope>NUCLEOTIDE SEQUENCE [LARGE SCALE GENOMIC DNA]</scope>
    <source>
        <strain evidence="3 4">Marseille-Q2068</strain>
    </source>
</reference>
<comment type="caution">
    <text evidence="3">The sequence shown here is derived from an EMBL/GenBank/DDBJ whole genome shotgun (WGS) entry which is preliminary data.</text>
</comment>